<organism evidence="3 4">
    <name type="scientific">Penicillium canariense</name>
    <dbReference type="NCBI Taxonomy" id="189055"/>
    <lineage>
        <taxon>Eukaryota</taxon>
        <taxon>Fungi</taxon>
        <taxon>Dikarya</taxon>
        <taxon>Ascomycota</taxon>
        <taxon>Pezizomycotina</taxon>
        <taxon>Eurotiomycetes</taxon>
        <taxon>Eurotiomycetidae</taxon>
        <taxon>Eurotiales</taxon>
        <taxon>Aspergillaceae</taxon>
        <taxon>Penicillium</taxon>
    </lineage>
</organism>
<protein>
    <recommendedName>
        <fullName evidence="2">T6SS Phospholipase effector Tle1-like catalytic domain-containing protein</fullName>
    </recommendedName>
</protein>
<comment type="caution">
    <text evidence="3">The sequence shown here is derived from an EMBL/GenBank/DDBJ whole genome shotgun (WGS) entry which is preliminary data.</text>
</comment>
<feature type="region of interest" description="Disordered" evidence="1">
    <location>
        <begin position="349"/>
        <end position="368"/>
    </location>
</feature>
<sequence length="475" mass="52584">MSHERASYKRIILCADGTWLASDQGGTEEPSNVARIARMIANDGTDADGKIVPQIVSYHSGLGAGELPLEKTISGSFSGEGSIGWGLDTQVCEIYEFVSDNYSPGDEIFFFGFSRGAFTVRSVVGLISDVGVLSSQHMSYFAEMWKAYRENTNGEPFSKTVWYQQHKDMLRLEDVRIKVVGVWDTVGSLGIPEWPLVNLASKVGIALNKKYEFHNTKVSKNVDLAFQALAIDERRLTFPPTLWHKTANAPAKELQQCWFPGVHGDIGGGAKNREITDIAFAWMVDNLSGMLAFEEVVVDDLIQQHQDARAKRISADHLGDNSWGCGPIVSNFAGVEGAFFRVLGVQDRTPGNYPPTQGQQPETRDTNESFHPIVRVRKTILTSQYRPAALTGYTFERPKGPQGARAGWYWDKKGMAPAIPEFVLRPEKKLLVANGTGYAYRDSLSRTMCPEHLLVDLDQDNGVADSLTTKRNGRV</sequence>
<gene>
    <name evidence="3" type="ORF">N7482_010123</name>
</gene>
<evidence type="ECO:0000313" key="4">
    <source>
        <dbReference type="Proteomes" id="UP001149163"/>
    </source>
</evidence>
<dbReference type="EMBL" id="JAPQKN010000008">
    <property type="protein sequence ID" value="KAJ5150871.1"/>
    <property type="molecule type" value="Genomic_DNA"/>
</dbReference>
<dbReference type="RefSeq" id="XP_056538204.1">
    <property type="nucleotide sequence ID" value="XM_056692247.1"/>
</dbReference>
<dbReference type="PANTHER" id="PTHR33840">
    <property type="match status" value="1"/>
</dbReference>
<evidence type="ECO:0000313" key="3">
    <source>
        <dbReference type="EMBL" id="KAJ5150871.1"/>
    </source>
</evidence>
<dbReference type="InterPro" id="IPR018712">
    <property type="entry name" value="Tle1-like_cat"/>
</dbReference>
<dbReference type="GeneID" id="81431423"/>
<dbReference type="Pfam" id="PF09994">
    <property type="entry name" value="T6SS_Tle1-like_cat"/>
    <property type="match status" value="1"/>
</dbReference>
<dbReference type="AlphaFoldDB" id="A0A9W9HLV9"/>
<accession>A0A9W9HLV9</accession>
<feature type="domain" description="T6SS Phospholipase effector Tle1-like catalytic" evidence="2">
    <location>
        <begin position="9"/>
        <end position="285"/>
    </location>
</feature>
<keyword evidence="4" id="KW-1185">Reference proteome</keyword>
<proteinExistence type="predicted"/>
<name>A0A9W9HLV9_9EURO</name>
<reference evidence="3" key="2">
    <citation type="journal article" date="2023" name="IMA Fungus">
        <title>Comparative genomic study of the Penicillium genus elucidates a diverse pangenome and 15 lateral gene transfer events.</title>
        <authorList>
            <person name="Petersen C."/>
            <person name="Sorensen T."/>
            <person name="Nielsen M.R."/>
            <person name="Sondergaard T.E."/>
            <person name="Sorensen J.L."/>
            <person name="Fitzpatrick D.A."/>
            <person name="Frisvad J.C."/>
            <person name="Nielsen K.L."/>
        </authorList>
    </citation>
    <scope>NUCLEOTIDE SEQUENCE</scope>
    <source>
        <strain evidence="3">IBT 26290</strain>
    </source>
</reference>
<dbReference type="OrthoDB" id="3057168at2759"/>
<dbReference type="Proteomes" id="UP001149163">
    <property type="component" value="Unassembled WGS sequence"/>
</dbReference>
<evidence type="ECO:0000259" key="2">
    <source>
        <dbReference type="Pfam" id="PF09994"/>
    </source>
</evidence>
<dbReference type="PANTHER" id="PTHR33840:SF1">
    <property type="entry name" value="TLE1 PHOSPHOLIPASE DOMAIN-CONTAINING PROTEIN"/>
    <property type="match status" value="1"/>
</dbReference>
<evidence type="ECO:0000256" key="1">
    <source>
        <dbReference type="SAM" id="MobiDB-lite"/>
    </source>
</evidence>
<reference evidence="3" key="1">
    <citation type="submission" date="2022-11" db="EMBL/GenBank/DDBJ databases">
        <authorList>
            <person name="Petersen C."/>
        </authorList>
    </citation>
    <scope>NUCLEOTIDE SEQUENCE</scope>
    <source>
        <strain evidence="3">IBT 26290</strain>
    </source>
</reference>